<dbReference type="Proteomes" id="UP001285263">
    <property type="component" value="Unassembled WGS sequence"/>
</dbReference>
<name>A0ABU5DJK0_9BURK</name>
<keyword evidence="2" id="KW-1185">Reference proteome</keyword>
<gene>
    <name evidence="1" type="ORF">SNE35_18285</name>
</gene>
<sequence length="357" mass="38743">MSTTAWAATRKGLFELRHDGANWQIANISFLAEPVSMVLPAAPGGRMLAALNLGHFGTKLHASDDGGQSWTEVAAPAYPPQPEGAEGPAWKLQQVWSLERGPGDAIWAGTIPGGLFRSDDGGASWQLNEALWNRPERLEWFGGGYDAPGIHSICPHPSESDEMLLGISCGGAWRTTDGAAHWELRAAGMNADFMPPERQGDQNIQDPHLIARCAGTPEVLWTQHHCGIWRSTDNGASWHECKAQPASFGFAVAAHPQDGDTAWFAPAVKDERRVPVDGALCVTRTRDGGRSFEQLRRGLPQQHCYDLVYRHGLVVDDSGQRLLMGSTTGNLWASDNAGDDWVPVALNLPPIYALKFA</sequence>
<dbReference type="InterPro" id="IPR015943">
    <property type="entry name" value="WD40/YVTN_repeat-like_dom_sf"/>
</dbReference>
<organism evidence="1 2">
    <name type="scientific">Roseateles agri</name>
    <dbReference type="NCBI Taxonomy" id="3098619"/>
    <lineage>
        <taxon>Bacteria</taxon>
        <taxon>Pseudomonadati</taxon>
        <taxon>Pseudomonadota</taxon>
        <taxon>Betaproteobacteria</taxon>
        <taxon>Burkholderiales</taxon>
        <taxon>Sphaerotilaceae</taxon>
        <taxon>Roseateles</taxon>
    </lineage>
</organism>
<accession>A0ABU5DJK0</accession>
<comment type="caution">
    <text evidence="1">The sequence shown here is derived from an EMBL/GenBank/DDBJ whole genome shotgun (WGS) entry which is preliminary data.</text>
</comment>
<reference evidence="1 2" key="1">
    <citation type="submission" date="2023-11" db="EMBL/GenBank/DDBJ databases">
        <title>Paucibacter sp. nov., isolated from fresh soil in Korea.</title>
        <authorList>
            <person name="Le N.T.T."/>
        </authorList>
    </citation>
    <scope>NUCLEOTIDE SEQUENCE [LARGE SCALE GENOMIC DNA]</scope>
    <source>
        <strain evidence="1 2">R3-3</strain>
    </source>
</reference>
<proteinExistence type="predicted"/>
<dbReference type="CDD" id="cd15482">
    <property type="entry name" value="Sialidase_non-viral"/>
    <property type="match status" value="2"/>
</dbReference>
<dbReference type="InterPro" id="IPR052025">
    <property type="entry name" value="Xyloglucanase_GH74"/>
</dbReference>
<dbReference type="PANTHER" id="PTHR43739:SF5">
    <property type="entry name" value="EXO-ALPHA-SIALIDASE"/>
    <property type="match status" value="1"/>
</dbReference>
<evidence type="ECO:0000313" key="2">
    <source>
        <dbReference type="Proteomes" id="UP001285263"/>
    </source>
</evidence>
<dbReference type="SUPFAM" id="SSF110296">
    <property type="entry name" value="Oligoxyloglucan reducing end-specific cellobiohydrolase"/>
    <property type="match status" value="1"/>
</dbReference>
<dbReference type="PANTHER" id="PTHR43739">
    <property type="entry name" value="XYLOGLUCANASE (EUROFUNG)"/>
    <property type="match status" value="1"/>
</dbReference>
<dbReference type="Gene3D" id="2.130.10.10">
    <property type="entry name" value="YVTN repeat-like/Quinoprotein amine dehydrogenase"/>
    <property type="match status" value="1"/>
</dbReference>
<dbReference type="RefSeq" id="WP_320424395.1">
    <property type="nucleotide sequence ID" value="NZ_JAXCLA010000006.1"/>
</dbReference>
<dbReference type="EMBL" id="JAXCLA010000006">
    <property type="protein sequence ID" value="MDY0746467.1"/>
    <property type="molecule type" value="Genomic_DNA"/>
</dbReference>
<evidence type="ECO:0000313" key="1">
    <source>
        <dbReference type="EMBL" id="MDY0746467.1"/>
    </source>
</evidence>
<protein>
    <submittedName>
        <fullName evidence="1">Exo-alpha-sialidase</fullName>
    </submittedName>
</protein>